<dbReference type="EMBL" id="LGRX02019703">
    <property type="protein sequence ID" value="KAK3258242.1"/>
    <property type="molecule type" value="Genomic_DNA"/>
</dbReference>
<keyword evidence="2" id="KW-1185">Reference proteome</keyword>
<protein>
    <submittedName>
        <fullName evidence="1">Uncharacterized protein</fullName>
    </submittedName>
</protein>
<proteinExistence type="predicted"/>
<accession>A0AAE0KRM9</accession>
<dbReference type="Proteomes" id="UP001190700">
    <property type="component" value="Unassembled WGS sequence"/>
</dbReference>
<sequence>MKERVLSNGESTLAGAVDVEEIFHDADVVDAEDVFYDSEEGASDSDYEVELETIMESERELAVEAVATVDEEELSEVVMRDARCILTHPDFEYIRSQSRDPQSVDIDFPRLTNLLDEHCPHMMAFVDGVVAVGDPRGRNKEEGGYDKTARRRTATLGMLVMLSSISQRGFPLLRMVFTIVTFTASRGNRLVLSLLSSKLFRLCYSYGHLYSVFGELAARLQVEVPAKLRAQRKLLALICDNWQCYLNPKYERSSAPAIMKIGVQRGAWNDRQGE</sequence>
<comment type="caution">
    <text evidence="1">The sequence shown here is derived from an EMBL/GenBank/DDBJ whole genome shotgun (WGS) entry which is preliminary data.</text>
</comment>
<evidence type="ECO:0000313" key="2">
    <source>
        <dbReference type="Proteomes" id="UP001190700"/>
    </source>
</evidence>
<dbReference type="AlphaFoldDB" id="A0AAE0KRM9"/>
<name>A0AAE0KRM9_9CHLO</name>
<reference evidence="1 2" key="1">
    <citation type="journal article" date="2015" name="Genome Biol. Evol.">
        <title>Comparative Genomics of a Bacterivorous Green Alga Reveals Evolutionary Causalities and Consequences of Phago-Mixotrophic Mode of Nutrition.</title>
        <authorList>
            <person name="Burns J.A."/>
            <person name="Paasch A."/>
            <person name="Narechania A."/>
            <person name="Kim E."/>
        </authorList>
    </citation>
    <scope>NUCLEOTIDE SEQUENCE [LARGE SCALE GENOMIC DNA]</scope>
    <source>
        <strain evidence="1 2">PLY_AMNH</strain>
    </source>
</reference>
<evidence type="ECO:0000313" key="1">
    <source>
        <dbReference type="EMBL" id="KAK3258242.1"/>
    </source>
</evidence>
<organism evidence="1 2">
    <name type="scientific">Cymbomonas tetramitiformis</name>
    <dbReference type="NCBI Taxonomy" id="36881"/>
    <lineage>
        <taxon>Eukaryota</taxon>
        <taxon>Viridiplantae</taxon>
        <taxon>Chlorophyta</taxon>
        <taxon>Pyramimonadophyceae</taxon>
        <taxon>Pyramimonadales</taxon>
        <taxon>Pyramimonadaceae</taxon>
        <taxon>Cymbomonas</taxon>
    </lineage>
</organism>
<gene>
    <name evidence="1" type="ORF">CYMTET_32704</name>
</gene>